<dbReference type="Gene3D" id="1.25.40.10">
    <property type="entry name" value="Tetratricopeptide repeat domain"/>
    <property type="match status" value="1"/>
</dbReference>
<reference evidence="1 2" key="1">
    <citation type="submission" date="2017-06" db="EMBL/GenBank/DDBJ databases">
        <title>Genome sequencing of cyanobaciteial culture collection at National Institute for Environmental Studies (NIES).</title>
        <authorList>
            <person name="Hirose Y."/>
            <person name="Shimura Y."/>
            <person name="Fujisawa T."/>
            <person name="Nakamura Y."/>
            <person name="Kawachi M."/>
        </authorList>
    </citation>
    <scope>NUCLEOTIDE SEQUENCE [LARGE SCALE GENOMIC DNA]</scope>
    <source>
        <strain evidence="1 2">NIES-4072</strain>
    </source>
</reference>
<name>A0A2R5FX92_NOSCO</name>
<evidence type="ECO:0000313" key="2">
    <source>
        <dbReference type="Proteomes" id="UP000245124"/>
    </source>
</evidence>
<dbReference type="InterPro" id="IPR011990">
    <property type="entry name" value="TPR-like_helical_dom_sf"/>
</dbReference>
<proteinExistence type="predicted"/>
<dbReference type="AlphaFoldDB" id="A0A2R5FX92"/>
<comment type="caution">
    <text evidence="1">The sequence shown here is derived from an EMBL/GenBank/DDBJ whole genome shotgun (WGS) entry which is preliminary data.</text>
</comment>
<dbReference type="RefSeq" id="WP_109012912.1">
    <property type="nucleotide sequence ID" value="NZ_BDUD01000002.1"/>
</dbReference>
<keyword evidence="2" id="KW-1185">Reference proteome</keyword>
<organism evidence="1 2">
    <name type="scientific">Nostoc commune NIES-4072</name>
    <dbReference type="NCBI Taxonomy" id="2005467"/>
    <lineage>
        <taxon>Bacteria</taxon>
        <taxon>Bacillati</taxon>
        <taxon>Cyanobacteriota</taxon>
        <taxon>Cyanophyceae</taxon>
        <taxon>Nostocales</taxon>
        <taxon>Nostocaceae</taxon>
        <taxon>Nostoc</taxon>
    </lineage>
</organism>
<evidence type="ECO:0000313" key="1">
    <source>
        <dbReference type="EMBL" id="GBG22895.1"/>
    </source>
</evidence>
<dbReference type="Proteomes" id="UP000245124">
    <property type="component" value="Unassembled WGS sequence"/>
</dbReference>
<sequence>MKIGAIAIYDTALKFAPNDLKTLKRKGFALEKLSELQLSQQQYTEAIKALKQAIAIDGKNLFRDG</sequence>
<dbReference type="SUPFAM" id="SSF48452">
    <property type="entry name" value="TPR-like"/>
    <property type="match status" value="1"/>
</dbReference>
<accession>A0A2R5FX92</accession>
<gene>
    <name evidence="1" type="ORF">NIES4072_66070</name>
</gene>
<protein>
    <submittedName>
        <fullName evidence="1">TPR repeat protein</fullName>
    </submittedName>
</protein>
<dbReference type="EMBL" id="BDUD01000002">
    <property type="protein sequence ID" value="GBG22895.1"/>
    <property type="molecule type" value="Genomic_DNA"/>
</dbReference>